<name>A0A430HXI4_9CORY</name>
<accession>A0A430HXI4</accession>
<gene>
    <name evidence="1" type="ORF">EAH68_09745</name>
</gene>
<sequence>MENWPRKFGLVERRKKTQADQEFWRNQDRYYRVTSEILVAKQSYDGLLTWERRTAVAAAVGLTVDRAVVAGRAAARLWGIDVLSEDRTVELLHTDGKQAGSRRTWPPNVLYRRGNLHAAEVYEEHGMRVTTIPRTLREIAARHGVLEGLVSIDSARTKWPELTRETLTEKLLEGVRFAGKARVREAIELSEPNSGSPLETKARYLIRKADLPGIETVEIQARIDTGPDEYFLVDILINGWLVIELDGRFKLDGTTFGSTDAVLRGERAREVAIQNTGKMVIRSGWEHLETSEDGQIPLLVRIEAALRSHPVQTPRGQTMRTVDKTA</sequence>
<proteinExistence type="predicted"/>
<evidence type="ECO:0008006" key="3">
    <source>
        <dbReference type="Google" id="ProtNLM"/>
    </source>
</evidence>
<protein>
    <recommendedName>
        <fullName evidence="3">DUF559 domain-containing protein</fullName>
    </recommendedName>
</protein>
<dbReference type="Proteomes" id="UP000274907">
    <property type="component" value="Unassembled WGS sequence"/>
</dbReference>
<comment type="caution">
    <text evidence="1">The sequence shown here is derived from an EMBL/GenBank/DDBJ whole genome shotgun (WGS) entry which is preliminary data.</text>
</comment>
<evidence type="ECO:0000313" key="2">
    <source>
        <dbReference type="Proteomes" id="UP000274907"/>
    </source>
</evidence>
<reference evidence="1 2" key="1">
    <citation type="submission" date="2018-12" db="EMBL/GenBank/DDBJ databases">
        <title>YIM 101343 draft genome.</title>
        <authorList>
            <person name="Chen X."/>
        </authorList>
    </citation>
    <scope>NUCLEOTIDE SEQUENCE [LARGE SCALE GENOMIC DNA]</scope>
    <source>
        <strain evidence="1 2">YIM 101343</strain>
    </source>
</reference>
<evidence type="ECO:0000313" key="1">
    <source>
        <dbReference type="EMBL" id="RSZ62411.1"/>
    </source>
</evidence>
<keyword evidence="2" id="KW-1185">Reference proteome</keyword>
<dbReference type="AlphaFoldDB" id="A0A430HXI4"/>
<organism evidence="1 2">
    <name type="scientific">Corynebacterium hylobatis</name>
    <dbReference type="NCBI Taxonomy" id="1859290"/>
    <lineage>
        <taxon>Bacteria</taxon>
        <taxon>Bacillati</taxon>
        <taxon>Actinomycetota</taxon>
        <taxon>Actinomycetes</taxon>
        <taxon>Mycobacteriales</taxon>
        <taxon>Corynebacteriaceae</taxon>
        <taxon>Corynebacterium</taxon>
    </lineage>
</organism>
<dbReference type="EMBL" id="RXHJ01000011">
    <property type="protein sequence ID" value="RSZ62411.1"/>
    <property type="molecule type" value="Genomic_DNA"/>
</dbReference>